<dbReference type="InterPro" id="IPR037523">
    <property type="entry name" value="VOC_core"/>
</dbReference>
<proteinExistence type="predicted"/>
<dbReference type="InterPro" id="IPR052164">
    <property type="entry name" value="Anthracycline_SecMetBiosynth"/>
</dbReference>
<evidence type="ECO:0000313" key="3">
    <source>
        <dbReference type="Proteomes" id="UP001220395"/>
    </source>
</evidence>
<organism evidence="2 3">
    <name type="scientific">Sphingomonas naphthae</name>
    <dbReference type="NCBI Taxonomy" id="1813468"/>
    <lineage>
        <taxon>Bacteria</taxon>
        <taxon>Pseudomonadati</taxon>
        <taxon>Pseudomonadota</taxon>
        <taxon>Alphaproteobacteria</taxon>
        <taxon>Sphingomonadales</taxon>
        <taxon>Sphingomonadaceae</taxon>
        <taxon>Sphingomonas</taxon>
    </lineage>
</organism>
<reference evidence="2 3" key="1">
    <citation type="submission" date="2023-02" db="EMBL/GenBank/DDBJ databases">
        <title>Genome sequence of Sphingomonas naphthae.</title>
        <authorList>
            <person name="Kim S."/>
            <person name="Heo J."/>
            <person name="Kwon S.-W."/>
        </authorList>
    </citation>
    <scope>NUCLEOTIDE SEQUENCE [LARGE SCALE GENOMIC DNA]</scope>
    <source>
        <strain evidence="2 3">KACC 18716</strain>
    </source>
</reference>
<dbReference type="PANTHER" id="PTHR33993:SF14">
    <property type="entry name" value="GB|AAF24581.1"/>
    <property type="match status" value="1"/>
</dbReference>
<dbReference type="Proteomes" id="UP001220395">
    <property type="component" value="Chromosome"/>
</dbReference>
<dbReference type="InterPro" id="IPR004360">
    <property type="entry name" value="Glyas_Fos-R_dOase_dom"/>
</dbReference>
<dbReference type="SUPFAM" id="SSF54593">
    <property type="entry name" value="Glyoxalase/Bleomycin resistance protein/Dihydroxybiphenyl dioxygenase"/>
    <property type="match status" value="1"/>
</dbReference>
<dbReference type="Pfam" id="PF00903">
    <property type="entry name" value="Glyoxalase"/>
    <property type="match status" value="2"/>
</dbReference>
<protein>
    <submittedName>
        <fullName evidence="2">VOC family protein</fullName>
    </submittedName>
</protein>
<dbReference type="Gene3D" id="3.10.180.10">
    <property type="entry name" value="2,3-Dihydroxybiphenyl 1,2-Dioxygenase, domain 1"/>
    <property type="match status" value="2"/>
</dbReference>
<dbReference type="InterPro" id="IPR029068">
    <property type="entry name" value="Glyas_Bleomycin-R_OHBP_Dase"/>
</dbReference>
<dbReference type="CDD" id="cd07247">
    <property type="entry name" value="SgaA_N_like"/>
    <property type="match status" value="2"/>
</dbReference>
<dbReference type="PANTHER" id="PTHR33993">
    <property type="entry name" value="GLYOXALASE-RELATED"/>
    <property type="match status" value="1"/>
</dbReference>
<dbReference type="RefSeq" id="WP_273687524.1">
    <property type="nucleotide sequence ID" value="NZ_CP117411.1"/>
</dbReference>
<gene>
    <name evidence="2" type="ORF">PQ455_17400</name>
</gene>
<evidence type="ECO:0000313" key="2">
    <source>
        <dbReference type="EMBL" id="WCT73361.1"/>
    </source>
</evidence>
<keyword evidence="3" id="KW-1185">Reference proteome</keyword>
<dbReference type="EMBL" id="CP117411">
    <property type="protein sequence ID" value="WCT73361.1"/>
    <property type="molecule type" value="Genomic_DNA"/>
</dbReference>
<sequence length="256" mass="27201">MPSNPWVWYEIMADDAEAAKAFYTSVMGWTTSPFPGSEPPYTILEGQGGGLGGIMGLTPEMKAGGAQPSWMGHVAVDDVDAKAAEVTAAGGRIVHGPIDIPTVGRFAVAVDRQGASFSIFKSLQDPGENCGLPPPMTPGHIGWRELHTSDWEDAFDFYSGLFGWKKLDTFDMGPMGQYQIIEINDLAGGGLMNNPIPPRWVFYTRLADDIDAGAARIVAGGGRILHGPSEVPGGDWTLIALDPEGATFGLVAPKKP</sequence>
<dbReference type="PROSITE" id="PS51819">
    <property type="entry name" value="VOC"/>
    <property type="match status" value="2"/>
</dbReference>
<feature type="domain" description="VOC" evidence="1">
    <location>
        <begin position="5"/>
        <end position="122"/>
    </location>
</feature>
<accession>A0ABY7TKQ3</accession>
<evidence type="ECO:0000259" key="1">
    <source>
        <dbReference type="PROSITE" id="PS51819"/>
    </source>
</evidence>
<name>A0ABY7TKQ3_9SPHN</name>
<feature type="domain" description="VOC" evidence="1">
    <location>
        <begin position="140"/>
        <end position="253"/>
    </location>
</feature>